<dbReference type="InterPro" id="IPR043136">
    <property type="entry name" value="B30.2/SPRY_sf"/>
</dbReference>
<dbReference type="GeneTree" id="ENSGT00970000193390"/>
<keyword evidence="2 4" id="KW-0863">Zinc-finger</keyword>
<dbReference type="PROSITE" id="PS00518">
    <property type="entry name" value="ZF_RING_1"/>
    <property type="match status" value="1"/>
</dbReference>
<dbReference type="Pfam" id="PF13765">
    <property type="entry name" value="PRY"/>
    <property type="match status" value="1"/>
</dbReference>
<dbReference type="PRINTS" id="PR01407">
    <property type="entry name" value="BUTYPHLNCDUF"/>
</dbReference>
<evidence type="ECO:0000256" key="3">
    <source>
        <dbReference type="ARBA" id="ARBA00022833"/>
    </source>
</evidence>
<dbReference type="Gene3D" id="3.30.160.60">
    <property type="entry name" value="Classic Zinc Finger"/>
    <property type="match status" value="1"/>
</dbReference>
<dbReference type="InterPro" id="IPR013083">
    <property type="entry name" value="Znf_RING/FYVE/PHD"/>
</dbReference>
<dbReference type="SMART" id="SM00184">
    <property type="entry name" value="RING"/>
    <property type="match status" value="1"/>
</dbReference>
<feature type="domain" description="RING-type" evidence="6">
    <location>
        <begin position="13"/>
        <end position="53"/>
    </location>
</feature>
<dbReference type="InterPro" id="IPR000315">
    <property type="entry name" value="Znf_B-box"/>
</dbReference>
<sequence>MAERALFVSYLNCHVCSETFNDPVSLSCNHNFCSSCLQKFWKITQNKNCPICQRKSSKDHPRVNFGLKELADSFAGRHKSESSETKTGEQKFIEVCRKHPGESNLFCKDDQRAFCPFCEFFFQHHSHKVVPVEEAVRELKEELKSDLKSLQDKKMKYKEVEETYNQMIQHSKKQLLSTETQIRAEFNKLHQFLKEEEESRLAALREEEEQKRMTMSREMKRIQEQMSSLSESISAVEAELQKDKEAFLSSSKDTQSRARAQSSLSDPQLLSGALIDVAKHVGNLSFRVWEKMKEKVHFSPVLLDPNTANNELYLSDDLTSVRRGETSQQLPDNPERNMEYPSAFGSEGFRSGTHSWEVEVGDHPVWIVGVVKESVNRKGEGSASPEDGIWCLLHDNGEYTNGDDQTVTVTKSLQKIRVQLDYDRGEVSFYNPEDMTHIYTHKDTFTEKLFPLFSVGESGDVLNTVPLCSPNNVHYIIFLSHVFKHLLC</sequence>
<evidence type="ECO:0000259" key="7">
    <source>
        <dbReference type="PROSITE" id="PS50119"/>
    </source>
</evidence>
<evidence type="ECO:0000259" key="6">
    <source>
        <dbReference type="PROSITE" id="PS50089"/>
    </source>
</evidence>
<keyword evidence="5" id="KW-0175">Coiled coil</keyword>
<dbReference type="STRING" id="30732.ENSOMEP00000029194"/>
<dbReference type="SUPFAM" id="SSF57850">
    <property type="entry name" value="RING/U-box"/>
    <property type="match status" value="1"/>
</dbReference>
<keyword evidence="3" id="KW-0862">Zinc</keyword>
<accession>A0A3B3DI86</accession>
<dbReference type="OMA" id="NICENPT"/>
<dbReference type="GO" id="GO:0008270">
    <property type="term" value="F:zinc ion binding"/>
    <property type="evidence" value="ECO:0007669"/>
    <property type="project" value="UniProtKB-KW"/>
</dbReference>
<keyword evidence="1" id="KW-0479">Metal-binding</keyword>
<protein>
    <submittedName>
        <fullName evidence="9">Nuclear factor 7, ovary-like</fullName>
    </submittedName>
</protein>
<dbReference type="Gene3D" id="2.60.120.920">
    <property type="match status" value="1"/>
</dbReference>
<dbReference type="FunFam" id="2.60.120.920:FF:000004">
    <property type="entry name" value="Butyrophilin subfamily 1 member A1"/>
    <property type="match status" value="1"/>
</dbReference>
<feature type="coiled-coil region" evidence="5">
    <location>
        <begin position="194"/>
        <end position="246"/>
    </location>
</feature>
<dbReference type="InterPro" id="IPR003879">
    <property type="entry name" value="Butyrophylin_SPRY"/>
</dbReference>
<dbReference type="Pfam" id="PF13445">
    <property type="entry name" value="zf-RING_UBOX"/>
    <property type="match status" value="1"/>
</dbReference>
<evidence type="ECO:0000256" key="4">
    <source>
        <dbReference type="PROSITE-ProRule" id="PRU00024"/>
    </source>
</evidence>
<organism evidence="9 10">
    <name type="scientific">Oryzias melastigma</name>
    <name type="common">Marine medaka</name>
    <dbReference type="NCBI Taxonomy" id="30732"/>
    <lineage>
        <taxon>Eukaryota</taxon>
        <taxon>Metazoa</taxon>
        <taxon>Chordata</taxon>
        <taxon>Craniata</taxon>
        <taxon>Vertebrata</taxon>
        <taxon>Euteleostomi</taxon>
        <taxon>Actinopterygii</taxon>
        <taxon>Neopterygii</taxon>
        <taxon>Teleostei</taxon>
        <taxon>Neoteleostei</taxon>
        <taxon>Acanthomorphata</taxon>
        <taxon>Ovalentaria</taxon>
        <taxon>Atherinomorphae</taxon>
        <taxon>Beloniformes</taxon>
        <taxon>Adrianichthyidae</taxon>
        <taxon>Oryziinae</taxon>
        <taxon>Oryzias</taxon>
    </lineage>
</organism>
<dbReference type="Pfam" id="PF00643">
    <property type="entry name" value="zf-B_box"/>
    <property type="match status" value="1"/>
</dbReference>
<name>A0A3B3DI86_ORYME</name>
<dbReference type="InterPro" id="IPR027370">
    <property type="entry name" value="Znf-RING_euk"/>
</dbReference>
<dbReference type="PROSITE" id="PS50188">
    <property type="entry name" value="B302_SPRY"/>
    <property type="match status" value="1"/>
</dbReference>
<keyword evidence="10" id="KW-1185">Reference proteome</keyword>
<reference evidence="9" key="1">
    <citation type="submission" date="2025-08" db="UniProtKB">
        <authorList>
            <consortium name="Ensembl"/>
        </authorList>
    </citation>
    <scope>IDENTIFICATION</scope>
</reference>
<feature type="coiled-coil region" evidence="5">
    <location>
        <begin position="133"/>
        <end position="170"/>
    </location>
</feature>
<dbReference type="SUPFAM" id="SSF57845">
    <property type="entry name" value="B-box zinc-binding domain"/>
    <property type="match status" value="1"/>
</dbReference>
<evidence type="ECO:0000256" key="1">
    <source>
        <dbReference type="ARBA" id="ARBA00022723"/>
    </source>
</evidence>
<dbReference type="Gene3D" id="3.30.40.10">
    <property type="entry name" value="Zinc/RING finger domain, C3HC4 (zinc finger)"/>
    <property type="match status" value="1"/>
</dbReference>
<dbReference type="Proteomes" id="UP000261560">
    <property type="component" value="Unplaced"/>
</dbReference>
<dbReference type="Pfam" id="PF00622">
    <property type="entry name" value="SPRY"/>
    <property type="match status" value="1"/>
</dbReference>
<evidence type="ECO:0000313" key="9">
    <source>
        <dbReference type="Ensembl" id="ENSOMEP00000029194.1"/>
    </source>
</evidence>
<dbReference type="PANTHER" id="PTHR24103">
    <property type="entry name" value="E3 UBIQUITIN-PROTEIN LIGASE TRIM"/>
    <property type="match status" value="1"/>
</dbReference>
<dbReference type="PROSITE" id="PS50119">
    <property type="entry name" value="ZF_BBOX"/>
    <property type="match status" value="1"/>
</dbReference>
<dbReference type="AlphaFoldDB" id="A0A3B3DI86"/>
<feature type="domain" description="B box-type" evidence="7">
    <location>
        <begin position="91"/>
        <end position="132"/>
    </location>
</feature>
<dbReference type="SUPFAM" id="SSF49899">
    <property type="entry name" value="Concanavalin A-like lectins/glucanases"/>
    <property type="match status" value="1"/>
</dbReference>
<evidence type="ECO:0000259" key="8">
    <source>
        <dbReference type="PROSITE" id="PS50188"/>
    </source>
</evidence>
<dbReference type="InterPro" id="IPR001870">
    <property type="entry name" value="B30.2/SPRY"/>
</dbReference>
<dbReference type="InterPro" id="IPR003877">
    <property type="entry name" value="SPRY_dom"/>
</dbReference>
<reference evidence="9" key="2">
    <citation type="submission" date="2025-09" db="UniProtKB">
        <authorList>
            <consortium name="Ensembl"/>
        </authorList>
    </citation>
    <scope>IDENTIFICATION</scope>
</reference>
<evidence type="ECO:0000256" key="2">
    <source>
        <dbReference type="ARBA" id="ARBA00022771"/>
    </source>
</evidence>
<evidence type="ECO:0000256" key="5">
    <source>
        <dbReference type="SAM" id="Coils"/>
    </source>
</evidence>
<proteinExistence type="predicted"/>
<dbReference type="PaxDb" id="30732-ENSOMEP00000029194"/>
<dbReference type="PROSITE" id="PS50089">
    <property type="entry name" value="ZF_RING_2"/>
    <property type="match status" value="1"/>
</dbReference>
<dbReference type="SMART" id="SM00589">
    <property type="entry name" value="PRY"/>
    <property type="match status" value="1"/>
</dbReference>
<dbReference type="InterPro" id="IPR050143">
    <property type="entry name" value="TRIM/RBCC"/>
</dbReference>
<evidence type="ECO:0000313" key="10">
    <source>
        <dbReference type="Proteomes" id="UP000261560"/>
    </source>
</evidence>
<dbReference type="SMART" id="SM00449">
    <property type="entry name" value="SPRY"/>
    <property type="match status" value="1"/>
</dbReference>
<dbReference type="InterPro" id="IPR017907">
    <property type="entry name" value="Znf_RING_CS"/>
</dbReference>
<feature type="domain" description="B30.2/SPRY" evidence="8">
    <location>
        <begin position="281"/>
        <end position="471"/>
    </location>
</feature>
<dbReference type="InterPro" id="IPR013320">
    <property type="entry name" value="ConA-like_dom_sf"/>
</dbReference>
<dbReference type="CDD" id="cd12893">
    <property type="entry name" value="SPRY_PRY_TRIM35"/>
    <property type="match status" value="1"/>
</dbReference>
<dbReference type="Ensembl" id="ENSOMET00000032291.1">
    <property type="protein sequence ID" value="ENSOMEP00000029194.1"/>
    <property type="gene ID" value="ENSOMEG00000012686.1"/>
</dbReference>
<dbReference type="InterPro" id="IPR006574">
    <property type="entry name" value="PRY"/>
</dbReference>
<dbReference type="InterPro" id="IPR001841">
    <property type="entry name" value="Znf_RING"/>
</dbReference>